<dbReference type="Pfam" id="PF16335">
    <property type="entry name" value="GtaA_6_Hairpin"/>
    <property type="match status" value="1"/>
</dbReference>
<organism evidence="4 5">
    <name type="scientific">Mycena albidolilacea</name>
    <dbReference type="NCBI Taxonomy" id="1033008"/>
    <lineage>
        <taxon>Eukaryota</taxon>
        <taxon>Fungi</taxon>
        <taxon>Dikarya</taxon>
        <taxon>Basidiomycota</taxon>
        <taxon>Agaricomycotina</taxon>
        <taxon>Agaricomycetes</taxon>
        <taxon>Agaricomycetidae</taxon>
        <taxon>Agaricales</taxon>
        <taxon>Marasmiineae</taxon>
        <taxon>Mycenaceae</taxon>
        <taxon>Mycena</taxon>
    </lineage>
</organism>
<evidence type="ECO:0008006" key="6">
    <source>
        <dbReference type="Google" id="ProtNLM"/>
    </source>
</evidence>
<comment type="caution">
    <text evidence="4">The sequence shown here is derived from an EMBL/GenBank/DDBJ whole genome shotgun (WGS) entry which is preliminary data.</text>
</comment>
<dbReference type="AlphaFoldDB" id="A0AAD7AUV5"/>
<keyword evidence="5" id="KW-1185">Reference proteome</keyword>
<protein>
    <recommendedName>
        <fullName evidence="6">DUF1793-domain-containing protein</fullName>
    </recommendedName>
</protein>
<name>A0AAD7AUV5_9AGAR</name>
<dbReference type="GO" id="GO:0005975">
    <property type="term" value="P:carbohydrate metabolic process"/>
    <property type="evidence" value="ECO:0007669"/>
    <property type="project" value="InterPro"/>
</dbReference>
<evidence type="ECO:0000256" key="1">
    <source>
        <dbReference type="SAM" id="SignalP"/>
    </source>
</evidence>
<feature type="domain" description="Glutaminase A N-terminal" evidence="3">
    <location>
        <begin position="105"/>
        <end position="337"/>
    </location>
</feature>
<dbReference type="SUPFAM" id="SSF48208">
    <property type="entry name" value="Six-hairpin glycosidases"/>
    <property type="match status" value="1"/>
</dbReference>
<dbReference type="Pfam" id="PF17168">
    <property type="entry name" value="DUF5127"/>
    <property type="match status" value="1"/>
</dbReference>
<evidence type="ECO:0000313" key="4">
    <source>
        <dbReference type="EMBL" id="KAJ7368429.1"/>
    </source>
</evidence>
<accession>A0AAD7AUV5</accession>
<dbReference type="InterPro" id="IPR052743">
    <property type="entry name" value="Glutaminase_GtaA"/>
</dbReference>
<evidence type="ECO:0000313" key="5">
    <source>
        <dbReference type="Proteomes" id="UP001218218"/>
    </source>
</evidence>
<gene>
    <name evidence="4" type="ORF">DFH08DRAFT_25512</name>
</gene>
<sequence>MVFLGLLSLASFFFAFCQAAVTWNATPFNPSSIPLAVRTPYLSTWLPQGSGSALNAVWAQHWTGQTVGWAGFIKVDGTAYSFLGDPRISAPFQKATQKSMQFTSTQSVFVMSAGPVDLTVTFLSPVEPTDLTKQSFPFSYMALSVTATDGNSHSVQIYSDITAEWVAGDITLPVNWSTATGGTLVHQVQLQNQTVFAEATDRALYGSAFYATTSASGVTYQSGEDLVVRAQFVNNSVLLNTADTGFRPISERWPVFAFAHDLGKAVNSTPSTPVVVSVGHVRDPAISYIIAGGQLQDRSSYFWNQFSDISDAITSFTADYANALARNTKFDAQVQKDAVAISVDYAAIVALSIRQTMGAMEITISKNSDGSFNTTDVLVFMKEISSDGNINTVDVIFPAYPLLLYVNPLLAKYLLAGLFEYQATGQYPNKYSVHDLGASYPRAIGHNDGADEPMPVEESGNMLIMALAYAQKSGDNSQLTTYASLLDQWTQFLIADSLIPESQISTDDFAGSLANQTNLAIKGIVGIKAMAVIAGILGDTEKSQNYSTTAASYVTRWQTLATSPDQSHLTLSYGDSASWGLSYNLYADKLLKLNLFPNVVYQMQTNWYRGVQQSFGVPLDTRHTYTKSDWSIWTAAVMTDTNARDAFISAVKKTAANGLSSQPLGDWYETKDGKPEGFRARPVVGGHLALLALSSQTASPVNSSSSPSASAVDVPSGARNIAVPLPFSWLGQLLRRGSWSGLRFPGVLEPPQRSVSRIFVLHNSARIS</sequence>
<dbReference type="PANTHER" id="PTHR31987">
    <property type="entry name" value="GLUTAMINASE A-RELATED"/>
    <property type="match status" value="1"/>
</dbReference>
<feature type="chain" id="PRO_5042131635" description="DUF1793-domain-containing protein" evidence="1">
    <location>
        <begin position="20"/>
        <end position="768"/>
    </location>
</feature>
<evidence type="ECO:0000259" key="3">
    <source>
        <dbReference type="Pfam" id="PF17168"/>
    </source>
</evidence>
<dbReference type="PANTHER" id="PTHR31987:SF1">
    <property type="entry name" value="GLUTAMINASE A"/>
    <property type="match status" value="1"/>
</dbReference>
<feature type="domain" description="Glutaminase A central" evidence="2">
    <location>
        <begin position="343"/>
        <end position="691"/>
    </location>
</feature>
<evidence type="ECO:0000259" key="2">
    <source>
        <dbReference type="Pfam" id="PF16335"/>
    </source>
</evidence>
<proteinExistence type="predicted"/>
<dbReference type="InterPro" id="IPR033433">
    <property type="entry name" value="GtaA_N"/>
</dbReference>
<dbReference type="EMBL" id="JARIHO010000001">
    <property type="protein sequence ID" value="KAJ7368429.1"/>
    <property type="molecule type" value="Genomic_DNA"/>
</dbReference>
<reference evidence="4" key="1">
    <citation type="submission" date="2023-03" db="EMBL/GenBank/DDBJ databases">
        <title>Massive genome expansion in bonnet fungi (Mycena s.s.) driven by repeated elements and novel gene families across ecological guilds.</title>
        <authorList>
            <consortium name="Lawrence Berkeley National Laboratory"/>
            <person name="Harder C.B."/>
            <person name="Miyauchi S."/>
            <person name="Viragh M."/>
            <person name="Kuo A."/>
            <person name="Thoen E."/>
            <person name="Andreopoulos B."/>
            <person name="Lu D."/>
            <person name="Skrede I."/>
            <person name="Drula E."/>
            <person name="Henrissat B."/>
            <person name="Morin E."/>
            <person name="Kohler A."/>
            <person name="Barry K."/>
            <person name="LaButti K."/>
            <person name="Morin E."/>
            <person name="Salamov A."/>
            <person name="Lipzen A."/>
            <person name="Mereny Z."/>
            <person name="Hegedus B."/>
            <person name="Baldrian P."/>
            <person name="Stursova M."/>
            <person name="Weitz H."/>
            <person name="Taylor A."/>
            <person name="Grigoriev I.V."/>
            <person name="Nagy L.G."/>
            <person name="Martin F."/>
            <person name="Kauserud H."/>
        </authorList>
    </citation>
    <scope>NUCLEOTIDE SEQUENCE</scope>
    <source>
        <strain evidence="4">CBHHK002</strain>
    </source>
</reference>
<dbReference type="InterPro" id="IPR008928">
    <property type="entry name" value="6-hairpin_glycosidase_sf"/>
</dbReference>
<dbReference type="Proteomes" id="UP001218218">
    <property type="component" value="Unassembled WGS sequence"/>
</dbReference>
<dbReference type="InterPro" id="IPR032514">
    <property type="entry name" value="GtaA_central"/>
</dbReference>
<feature type="signal peptide" evidence="1">
    <location>
        <begin position="1"/>
        <end position="19"/>
    </location>
</feature>
<keyword evidence="1" id="KW-0732">Signal</keyword>